<dbReference type="GO" id="GO:0006189">
    <property type="term" value="P:'de novo' IMP biosynthetic process"/>
    <property type="evidence" value="ECO:0007669"/>
    <property type="project" value="UniProtKB-UniRule"/>
</dbReference>
<name>D0LU43_HALO1</name>
<evidence type="ECO:0000256" key="13">
    <source>
        <dbReference type="PROSITE-ProRule" id="PRU00409"/>
    </source>
</evidence>
<dbReference type="eggNOG" id="COG0151">
    <property type="taxonomic scope" value="Bacteria"/>
</dbReference>
<dbReference type="EC" id="6.3.4.13" evidence="4 12"/>
<dbReference type="KEGG" id="hoh:Hoch_4918"/>
<dbReference type="UniPathway" id="UPA00074">
    <property type="reaction ID" value="UER00125"/>
</dbReference>
<dbReference type="Pfam" id="PF02844">
    <property type="entry name" value="GARS_N"/>
    <property type="match status" value="1"/>
</dbReference>
<dbReference type="PROSITE" id="PS00184">
    <property type="entry name" value="GARS"/>
    <property type="match status" value="1"/>
</dbReference>
<keyword evidence="6 13" id="KW-0547">Nucleotide-binding</keyword>
<dbReference type="AlphaFoldDB" id="D0LU43"/>
<dbReference type="Gene3D" id="3.30.1490.20">
    <property type="entry name" value="ATP-grasp fold, A domain"/>
    <property type="match status" value="1"/>
</dbReference>
<accession>D0LU43</accession>
<evidence type="ECO:0000313" key="16">
    <source>
        <dbReference type="Proteomes" id="UP000001880"/>
    </source>
</evidence>
<evidence type="ECO:0000313" key="15">
    <source>
        <dbReference type="EMBL" id="ACY17407.1"/>
    </source>
</evidence>
<dbReference type="SUPFAM" id="SSF52440">
    <property type="entry name" value="PreATP-grasp domain"/>
    <property type="match status" value="1"/>
</dbReference>
<evidence type="ECO:0000256" key="8">
    <source>
        <dbReference type="ARBA" id="ARBA00022840"/>
    </source>
</evidence>
<evidence type="ECO:0000256" key="12">
    <source>
        <dbReference type="HAMAP-Rule" id="MF_00138"/>
    </source>
</evidence>
<dbReference type="GO" id="GO:0005524">
    <property type="term" value="F:ATP binding"/>
    <property type="evidence" value="ECO:0007669"/>
    <property type="project" value="UniProtKB-UniRule"/>
</dbReference>
<dbReference type="GO" id="GO:0004637">
    <property type="term" value="F:phosphoribosylamine-glycine ligase activity"/>
    <property type="evidence" value="ECO:0007669"/>
    <property type="project" value="UniProtKB-UniRule"/>
</dbReference>
<sequence>MKILVVGSGGREHALVWRLAQSGHTLLCAPGNPGIAAHARCLDIGVGDLAGLCATAVREAVDLVVVGPEAPLVAGLADSLRDAGVAVFGPGAAAAQLEGSKVFSKQFFARHGIRSAAFRVCSAMDEVDAALSQLAGAGVGVVVKADGLAAGKGVVVCSDAAQAREAARAMLEDGRFGDAGARILIEQRLRGRELSVMAITDGKRFEILAQAEDHKALLDGDHGPNTGGMGTVSPPSWLAGAHGEALMQRIADEVFAPTLRGLAAEQLDYRGVLYAGLMIDPEGEPWLLEYNCRFGDPETQPVLARLRGDLATWLAGAAAGALPEQAASWDPRPAVCVVAAAAGYPSTPRKGDPIAGLDGDFGDDVHVFHAGTRRREGELLTAGGRVLAVTALADELAAARARAYDALAGISFPGMQFRRDIGSRGATR</sequence>
<dbReference type="NCBIfam" id="TIGR00877">
    <property type="entry name" value="purD"/>
    <property type="match status" value="1"/>
</dbReference>
<dbReference type="Proteomes" id="UP000001880">
    <property type="component" value="Chromosome"/>
</dbReference>
<dbReference type="PANTHER" id="PTHR43472:SF1">
    <property type="entry name" value="PHOSPHORIBOSYLAMINE--GLYCINE LIGASE, CHLOROPLASTIC"/>
    <property type="match status" value="1"/>
</dbReference>
<dbReference type="OrthoDB" id="9807240at2"/>
<dbReference type="EMBL" id="CP001804">
    <property type="protein sequence ID" value="ACY17407.1"/>
    <property type="molecule type" value="Genomic_DNA"/>
</dbReference>
<comment type="cofactor">
    <cofactor evidence="2">
        <name>Mg(2+)</name>
        <dbReference type="ChEBI" id="CHEBI:18420"/>
    </cofactor>
</comment>
<dbReference type="GO" id="GO:0046872">
    <property type="term" value="F:metal ion binding"/>
    <property type="evidence" value="ECO:0007669"/>
    <property type="project" value="InterPro"/>
</dbReference>
<dbReference type="InterPro" id="IPR016185">
    <property type="entry name" value="PreATP-grasp_dom_sf"/>
</dbReference>
<dbReference type="SMART" id="SM01209">
    <property type="entry name" value="GARS_A"/>
    <property type="match status" value="1"/>
</dbReference>
<evidence type="ECO:0000256" key="6">
    <source>
        <dbReference type="ARBA" id="ARBA00022741"/>
    </source>
</evidence>
<dbReference type="SUPFAM" id="SSF51246">
    <property type="entry name" value="Rudiment single hybrid motif"/>
    <property type="match status" value="1"/>
</dbReference>
<dbReference type="InterPro" id="IPR020560">
    <property type="entry name" value="PRibGlycinamide_synth_C-dom"/>
</dbReference>
<dbReference type="Gene3D" id="3.90.600.10">
    <property type="entry name" value="Phosphoribosylglycinamide synthetase, C-terminal domain"/>
    <property type="match status" value="1"/>
</dbReference>
<comment type="cofactor">
    <cofactor evidence="1">
        <name>Mn(2+)</name>
        <dbReference type="ChEBI" id="CHEBI:29035"/>
    </cofactor>
</comment>
<dbReference type="SMART" id="SM01210">
    <property type="entry name" value="GARS_C"/>
    <property type="match status" value="1"/>
</dbReference>
<comment type="pathway">
    <text evidence="3 12">Purine metabolism; IMP biosynthesis via de novo pathway; N(1)-(5-phospho-D-ribosyl)glycinamide from 5-phospho-alpha-D-ribose 1-diphosphate: step 2/2.</text>
</comment>
<dbReference type="Pfam" id="PF01071">
    <property type="entry name" value="GARS_A"/>
    <property type="match status" value="1"/>
</dbReference>
<dbReference type="PANTHER" id="PTHR43472">
    <property type="entry name" value="PHOSPHORIBOSYLAMINE--GLYCINE LIGASE"/>
    <property type="match status" value="1"/>
</dbReference>
<evidence type="ECO:0000256" key="9">
    <source>
        <dbReference type="ARBA" id="ARBA00038345"/>
    </source>
</evidence>
<dbReference type="SUPFAM" id="SSF56059">
    <property type="entry name" value="Glutathione synthetase ATP-binding domain-like"/>
    <property type="match status" value="1"/>
</dbReference>
<dbReference type="InterPro" id="IPR011761">
    <property type="entry name" value="ATP-grasp"/>
</dbReference>
<reference evidence="15 16" key="1">
    <citation type="journal article" date="2010" name="Stand. Genomic Sci.">
        <title>Complete genome sequence of Haliangium ochraceum type strain (SMP-2).</title>
        <authorList>
            <consortium name="US DOE Joint Genome Institute (JGI-PGF)"/>
            <person name="Ivanova N."/>
            <person name="Daum C."/>
            <person name="Lang E."/>
            <person name="Abt B."/>
            <person name="Kopitz M."/>
            <person name="Saunders E."/>
            <person name="Lapidus A."/>
            <person name="Lucas S."/>
            <person name="Glavina Del Rio T."/>
            <person name="Nolan M."/>
            <person name="Tice H."/>
            <person name="Copeland A."/>
            <person name="Cheng J.F."/>
            <person name="Chen F."/>
            <person name="Bruce D."/>
            <person name="Goodwin L."/>
            <person name="Pitluck S."/>
            <person name="Mavromatis K."/>
            <person name="Pati A."/>
            <person name="Mikhailova N."/>
            <person name="Chen A."/>
            <person name="Palaniappan K."/>
            <person name="Land M."/>
            <person name="Hauser L."/>
            <person name="Chang Y.J."/>
            <person name="Jeffries C.D."/>
            <person name="Detter J.C."/>
            <person name="Brettin T."/>
            <person name="Rohde M."/>
            <person name="Goker M."/>
            <person name="Bristow J."/>
            <person name="Markowitz V."/>
            <person name="Eisen J.A."/>
            <person name="Hugenholtz P."/>
            <person name="Kyrpides N.C."/>
            <person name="Klenk H.P."/>
        </authorList>
    </citation>
    <scope>NUCLEOTIDE SEQUENCE [LARGE SCALE GENOMIC DNA]</scope>
    <source>
        <strain evidence="16">DSM 14365 / CIP 107738 / JCM 11303 / AJ 13395 / SMP-2</strain>
    </source>
</reference>
<evidence type="ECO:0000256" key="10">
    <source>
        <dbReference type="ARBA" id="ARBA00042242"/>
    </source>
</evidence>
<gene>
    <name evidence="12" type="primary">purD</name>
    <name evidence="15" type="ordered locus">Hoch_4918</name>
</gene>
<dbReference type="STRING" id="502025.Hoch_4918"/>
<dbReference type="InterPro" id="IPR020559">
    <property type="entry name" value="PRibGlycinamide_synth_CS"/>
</dbReference>
<dbReference type="PROSITE" id="PS50975">
    <property type="entry name" value="ATP_GRASP"/>
    <property type="match status" value="1"/>
</dbReference>
<evidence type="ECO:0000259" key="14">
    <source>
        <dbReference type="PROSITE" id="PS50975"/>
    </source>
</evidence>
<dbReference type="GO" id="GO:0009113">
    <property type="term" value="P:purine nucleobase biosynthetic process"/>
    <property type="evidence" value="ECO:0007669"/>
    <property type="project" value="InterPro"/>
</dbReference>
<evidence type="ECO:0000256" key="1">
    <source>
        <dbReference type="ARBA" id="ARBA00001936"/>
    </source>
</evidence>
<organism evidence="15 16">
    <name type="scientific">Haliangium ochraceum (strain DSM 14365 / JCM 11303 / SMP-2)</name>
    <dbReference type="NCBI Taxonomy" id="502025"/>
    <lineage>
        <taxon>Bacteria</taxon>
        <taxon>Pseudomonadati</taxon>
        <taxon>Myxococcota</taxon>
        <taxon>Polyangia</taxon>
        <taxon>Haliangiales</taxon>
        <taxon>Kofleriaceae</taxon>
        <taxon>Haliangium</taxon>
    </lineage>
</organism>
<dbReference type="Gene3D" id="3.40.50.20">
    <property type="match status" value="1"/>
</dbReference>
<dbReference type="InterPro" id="IPR000115">
    <property type="entry name" value="PRibGlycinamide_synth"/>
</dbReference>
<proteinExistence type="inferred from homology"/>
<evidence type="ECO:0000256" key="11">
    <source>
        <dbReference type="ARBA" id="ARBA00042864"/>
    </source>
</evidence>
<comment type="catalytic activity">
    <reaction evidence="12">
        <text>5-phospho-beta-D-ribosylamine + glycine + ATP = N(1)-(5-phospho-beta-D-ribosyl)glycinamide + ADP + phosphate + H(+)</text>
        <dbReference type="Rhea" id="RHEA:17453"/>
        <dbReference type="ChEBI" id="CHEBI:15378"/>
        <dbReference type="ChEBI" id="CHEBI:30616"/>
        <dbReference type="ChEBI" id="CHEBI:43474"/>
        <dbReference type="ChEBI" id="CHEBI:57305"/>
        <dbReference type="ChEBI" id="CHEBI:58681"/>
        <dbReference type="ChEBI" id="CHEBI:143788"/>
        <dbReference type="ChEBI" id="CHEBI:456216"/>
        <dbReference type="EC" id="6.3.4.13"/>
    </reaction>
</comment>
<keyword evidence="5 12" id="KW-0436">Ligase</keyword>
<dbReference type="RefSeq" id="WP_012829999.1">
    <property type="nucleotide sequence ID" value="NC_013440.1"/>
</dbReference>
<dbReference type="InterPro" id="IPR020562">
    <property type="entry name" value="PRibGlycinamide_synth_N"/>
</dbReference>
<keyword evidence="16" id="KW-1185">Reference proteome</keyword>
<protein>
    <recommendedName>
        <fullName evidence="4 12">Phosphoribosylamine--glycine ligase</fullName>
        <ecNumber evidence="4 12">6.3.4.13</ecNumber>
    </recommendedName>
    <alternativeName>
        <fullName evidence="12">GARS</fullName>
    </alternativeName>
    <alternativeName>
        <fullName evidence="10 12">Glycinamide ribonucleotide synthetase</fullName>
    </alternativeName>
    <alternativeName>
        <fullName evidence="11 12">Phosphoribosylglycinamide synthetase</fullName>
    </alternativeName>
</protein>
<dbReference type="HAMAP" id="MF_00138">
    <property type="entry name" value="GARS"/>
    <property type="match status" value="1"/>
</dbReference>
<keyword evidence="7 12" id="KW-0658">Purine biosynthesis</keyword>
<keyword evidence="8 13" id="KW-0067">ATP-binding</keyword>
<dbReference type="HOGENOM" id="CLU_027420_3_1_7"/>
<feature type="domain" description="ATP-grasp" evidence="14">
    <location>
        <begin position="105"/>
        <end position="319"/>
    </location>
</feature>
<dbReference type="Gene3D" id="3.30.470.20">
    <property type="entry name" value="ATP-grasp fold, B domain"/>
    <property type="match status" value="1"/>
</dbReference>
<comment type="similarity">
    <text evidence="9 12">Belongs to the GARS family.</text>
</comment>
<dbReference type="InterPro" id="IPR011054">
    <property type="entry name" value="Rudment_hybrid_motif"/>
</dbReference>
<dbReference type="FunFam" id="3.90.600.10:FF:000001">
    <property type="entry name" value="Trifunctional purine biosynthetic protein adenosine-3"/>
    <property type="match status" value="1"/>
</dbReference>
<dbReference type="Pfam" id="PF02843">
    <property type="entry name" value="GARS_C"/>
    <property type="match status" value="1"/>
</dbReference>
<evidence type="ECO:0000256" key="3">
    <source>
        <dbReference type="ARBA" id="ARBA00005174"/>
    </source>
</evidence>
<evidence type="ECO:0000256" key="2">
    <source>
        <dbReference type="ARBA" id="ARBA00001946"/>
    </source>
</evidence>
<evidence type="ECO:0000256" key="4">
    <source>
        <dbReference type="ARBA" id="ARBA00013255"/>
    </source>
</evidence>
<evidence type="ECO:0000256" key="5">
    <source>
        <dbReference type="ARBA" id="ARBA00022598"/>
    </source>
</evidence>
<dbReference type="InterPro" id="IPR020561">
    <property type="entry name" value="PRibGlycinamid_synth_ATP-grasp"/>
</dbReference>
<dbReference type="InterPro" id="IPR013815">
    <property type="entry name" value="ATP_grasp_subdomain_1"/>
</dbReference>
<dbReference type="InterPro" id="IPR037123">
    <property type="entry name" value="PRibGlycinamide_synth_C_sf"/>
</dbReference>
<evidence type="ECO:0000256" key="7">
    <source>
        <dbReference type="ARBA" id="ARBA00022755"/>
    </source>
</evidence>